<reference evidence="1 2" key="1">
    <citation type="submission" date="2020-08" db="EMBL/GenBank/DDBJ databases">
        <title>Genomic Encyclopedia of Type Strains, Phase IV (KMG-IV): sequencing the most valuable type-strain genomes for metagenomic binning, comparative biology and taxonomic classification.</title>
        <authorList>
            <person name="Goeker M."/>
        </authorList>
    </citation>
    <scope>NUCLEOTIDE SEQUENCE [LARGE SCALE GENOMIC DNA]</scope>
    <source>
        <strain evidence="1 2">DSM 106739</strain>
    </source>
</reference>
<keyword evidence="2" id="KW-1185">Reference proteome</keyword>
<proteinExistence type="predicted"/>
<dbReference type="Proteomes" id="UP000561045">
    <property type="component" value="Unassembled WGS sequence"/>
</dbReference>
<evidence type="ECO:0000313" key="1">
    <source>
        <dbReference type="EMBL" id="MBB4013194.1"/>
    </source>
</evidence>
<organism evidence="1 2">
    <name type="scientific">Niveibacterium umoris</name>
    <dbReference type="NCBI Taxonomy" id="1193620"/>
    <lineage>
        <taxon>Bacteria</taxon>
        <taxon>Pseudomonadati</taxon>
        <taxon>Pseudomonadota</taxon>
        <taxon>Betaproteobacteria</taxon>
        <taxon>Rhodocyclales</taxon>
        <taxon>Rhodocyclaceae</taxon>
        <taxon>Niveibacterium</taxon>
    </lineage>
</organism>
<accession>A0A840BL67</accession>
<evidence type="ECO:0000313" key="2">
    <source>
        <dbReference type="Proteomes" id="UP000561045"/>
    </source>
</evidence>
<comment type="caution">
    <text evidence="1">The sequence shown here is derived from an EMBL/GenBank/DDBJ whole genome shotgun (WGS) entry which is preliminary data.</text>
</comment>
<gene>
    <name evidence="1" type="ORF">GGR36_002540</name>
</gene>
<dbReference type="RefSeq" id="WP_183635102.1">
    <property type="nucleotide sequence ID" value="NZ_BAABLE010000005.1"/>
</dbReference>
<protein>
    <submittedName>
        <fullName evidence="1">Uncharacterized protein</fullName>
    </submittedName>
</protein>
<dbReference type="EMBL" id="JACIET010000002">
    <property type="protein sequence ID" value="MBB4013194.1"/>
    <property type="molecule type" value="Genomic_DNA"/>
</dbReference>
<name>A0A840BL67_9RHOO</name>
<dbReference type="AlphaFoldDB" id="A0A840BL67"/>
<sequence>MPSKTHIGHRHLDRASIMSYLADPMPGTPSAGDYIACNMAMKRRFGIDYKPPPNAVPDPGVGLADQGAAQLRIAPDELPEADGGH</sequence>